<sequence length="72" mass="7694">MVVHPHPCSSCISQALDDLLQRTGGANDHKPYPDDDDAHADHLLEPHLPAGPGPDLQVAGTWEQHRGGAAQE</sequence>
<dbReference type="EnsemblPlants" id="TuG1812G0700001982.01.T01">
    <property type="protein sequence ID" value="TuG1812G0700001982.01.T01.cds429808"/>
    <property type="gene ID" value="TuG1812G0700001982.01"/>
</dbReference>
<proteinExistence type="predicted"/>
<name>A0A8R7V0K5_TRIUA</name>
<evidence type="ECO:0000256" key="1">
    <source>
        <dbReference type="SAM" id="MobiDB-lite"/>
    </source>
</evidence>
<evidence type="ECO:0000313" key="3">
    <source>
        <dbReference type="Proteomes" id="UP000015106"/>
    </source>
</evidence>
<dbReference type="Gramene" id="TuG1812G0700001982.01.T01">
    <property type="protein sequence ID" value="TuG1812G0700001982.01.T01.cds429808"/>
    <property type="gene ID" value="TuG1812G0700001982.01"/>
</dbReference>
<organism evidence="2 3">
    <name type="scientific">Triticum urartu</name>
    <name type="common">Red wild einkorn</name>
    <name type="synonym">Crithodium urartu</name>
    <dbReference type="NCBI Taxonomy" id="4572"/>
    <lineage>
        <taxon>Eukaryota</taxon>
        <taxon>Viridiplantae</taxon>
        <taxon>Streptophyta</taxon>
        <taxon>Embryophyta</taxon>
        <taxon>Tracheophyta</taxon>
        <taxon>Spermatophyta</taxon>
        <taxon>Magnoliopsida</taxon>
        <taxon>Liliopsida</taxon>
        <taxon>Poales</taxon>
        <taxon>Poaceae</taxon>
        <taxon>BOP clade</taxon>
        <taxon>Pooideae</taxon>
        <taxon>Triticodae</taxon>
        <taxon>Triticeae</taxon>
        <taxon>Triticinae</taxon>
        <taxon>Triticum</taxon>
    </lineage>
</organism>
<feature type="compositionally biased region" description="Basic and acidic residues" evidence="1">
    <location>
        <begin position="27"/>
        <end position="45"/>
    </location>
</feature>
<reference evidence="2" key="3">
    <citation type="submission" date="2022-06" db="UniProtKB">
        <authorList>
            <consortium name="EnsemblPlants"/>
        </authorList>
    </citation>
    <scope>IDENTIFICATION</scope>
</reference>
<accession>A0A8R7V0K5</accession>
<feature type="region of interest" description="Disordered" evidence="1">
    <location>
        <begin position="22"/>
        <end position="72"/>
    </location>
</feature>
<dbReference type="Proteomes" id="UP000015106">
    <property type="component" value="Chromosome 7"/>
</dbReference>
<keyword evidence="3" id="KW-1185">Reference proteome</keyword>
<reference evidence="2" key="2">
    <citation type="submission" date="2018-03" db="EMBL/GenBank/DDBJ databases">
        <title>The Triticum urartu genome reveals the dynamic nature of wheat genome evolution.</title>
        <authorList>
            <person name="Ling H."/>
            <person name="Ma B."/>
            <person name="Shi X."/>
            <person name="Liu H."/>
            <person name="Dong L."/>
            <person name="Sun H."/>
            <person name="Cao Y."/>
            <person name="Gao Q."/>
            <person name="Zheng S."/>
            <person name="Li Y."/>
            <person name="Yu Y."/>
            <person name="Du H."/>
            <person name="Qi M."/>
            <person name="Li Y."/>
            <person name="Yu H."/>
            <person name="Cui Y."/>
            <person name="Wang N."/>
            <person name="Chen C."/>
            <person name="Wu H."/>
            <person name="Zhao Y."/>
            <person name="Zhang J."/>
            <person name="Li Y."/>
            <person name="Zhou W."/>
            <person name="Zhang B."/>
            <person name="Hu W."/>
            <person name="Eijk M."/>
            <person name="Tang J."/>
            <person name="Witsenboer H."/>
            <person name="Zhao S."/>
            <person name="Li Z."/>
            <person name="Zhang A."/>
            <person name="Wang D."/>
            <person name="Liang C."/>
        </authorList>
    </citation>
    <scope>NUCLEOTIDE SEQUENCE [LARGE SCALE GENOMIC DNA]</scope>
    <source>
        <strain evidence="2">cv. G1812</strain>
    </source>
</reference>
<dbReference type="AlphaFoldDB" id="A0A8R7V0K5"/>
<evidence type="ECO:0000313" key="2">
    <source>
        <dbReference type="EnsemblPlants" id="TuG1812G0700001982.01.T01.cds429808"/>
    </source>
</evidence>
<protein>
    <submittedName>
        <fullName evidence="2">Uncharacterized protein</fullName>
    </submittedName>
</protein>
<reference evidence="3" key="1">
    <citation type="journal article" date="2013" name="Nature">
        <title>Draft genome of the wheat A-genome progenitor Triticum urartu.</title>
        <authorList>
            <person name="Ling H.Q."/>
            <person name="Zhao S."/>
            <person name="Liu D."/>
            <person name="Wang J."/>
            <person name="Sun H."/>
            <person name="Zhang C."/>
            <person name="Fan H."/>
            <person name="Li D."/>
            <person name="Dong L."/>
            <person name="Tao Y."/>
            <person name="Gao C."/>
            <person name="Wu H."/>
            <person name="Li Y."/>
            <person name="Cui Y."/>
            <person name="Guo X."/>
            <person name="Zheng S."/>
            <person name="Wang B."/>
            <person name="Yu K."/>
            <person name="Liang Q."/>
            <person name="Yang W."/>
            <person name="Lou X."/>
            <person name="Chen J."/>
            <person name="Feng M."/>
            <person name="Jian J."/>
            <person name="Zhang X."/>
            <person name="Luo G."/>
            <person name="Jiang Y."/>
            <person name="Liu J."/>
            <person name="Wang Z."/>
            <person name="Sha Y."/>
            <person name="Zhang B."/>
            <person name="Wu H."/>
            <person name="Tang D."/>
            <person name="Shen Q."/>
            <person name="Xue P."/>
            <person name="Zou S."/>
            <person name="Wang X."/>
            <person name="Liu X."/>
            <person name="Wang F."/>
            <person name="Yang Y."/>
            <person name="An X."/>
            <person name="Dong Z."/>
            <person name="Zhang K."/>
            <person name="Zhang X."/>
            <person name="Luo M.C."/>
            <person name="Dvorak J."/>
            <person name="Tong Y."/>
            <person name="Wang J."/>
            <person name="Yang H."/>
            <person name="Li Z."/>
            <person name="Wang D."/>
            <person name="Zhang A."/>
            <person name="Wang J."/>
        </authorList>
    </citation>
    <scope>NUCLEOTIDE SEQUENCE</scope>
    <source>
        <strain evidence="3">cv. G1812</strain>
    </source>
</reference>